<gene>
    <name evidence="1" type="ORF">Ae201684_017722</name>
</gene>
<dbReference type="Gene3D" id="1.25.40.20">
    <property type="entry name" value="Ankyrin repeat-containing domain"/>
    <property type="match status" value="2"/>
</dbReference>
<dbReference type="InterPro" id="IPR036770">
    <property type="entry name" value="Ankyrin_rpt-contain_sf"/>
</dbReference>
<dbReference type="PANTHER" id="PTHR46586:SF3">
    <property type="entry name" value="ANKYRIN REPEAT-CONTAINING PROTEIN"/>
    <property type="match status" value="1"/>
</dbReference>
<dbReference type="Proteomes" id="UP000481153">
    <property type="component" value="Unassembled WGS sequence"/>
</dbReference>
<evidence type="ECO:0000313" key="2">
    <source>
        <dbReference type="Proteomes" id="UP000481153"/>
    </source>
</evidence>
<dbReference type="PANTHER" id="PTHR46586">
    <property type="entry name" value="ANKYRIN REPEAT-CONTAINING PROTEIN"/>
    <property type="match status" value="1"/>
</dbReference>
<evidence type="ECO:0008006" key="3">
    <source>
        <dbReference type="Google" id="ProtNLM"/>
    </source>
</evidence>
<dbReference type="SUPFAM" id="SSF48403">
    <property type="entry name" value="Ankyrin repeat"/>
    <property type="match status" value="1"/>
</dbReference>
<dbReference type="EMBL" id="VJMJ01000309">
    <property type="protein sequence ID" value="KAF0723382.1"/>
    <property type="molecule type" value="Genomic_DNA"/>
</dbReference>
<reference evidence="1 2" key="1">
    <citation type="submission" date="2019-07" db="EMBL/GenBank/DDBJ databases">
        <title>Genomics analysis of Aphanomyces spp. identifies a new class of oomycete effector associated with host adaptation.</title>
        <authorList>
            <person name="Gaulin E."/>
        </authorList>
    </citation>
    <scope>NUCLEOTIDE SEQUENCE [LARGE SCALE GENOMIC DNA]</scope>
    <source>
        <strain evidence="1 2">ATCC 201684</strain>
    </source>
</reference>
<dbReference type="AlphaFoldDB" id="A0A6G0W888"/>
<dbReference type="InterPro" id="IPR002110">
    <property type="entry name" value="Ankyrin_rpt"/>
</dbReference>
<comment type="caution">
    <text evidence="1">The sequence shown here is derived from an EMBL/GenBank/DDBJ whole genome shotgun (WGS) entry which is preliminary data.</text>
</comment>
<name>A0A6G0W888_9STRA</name>
<accession>A0A6G0W888</accession>
<dbReference type="InterPro" id="IPR052050">
    <property type="entry name" value="SecEffector_AnkRepeat"/>
</dbReference>
<dbReference type="VEuPathDB" id="FungiDB:AeMF1_011627"/>
<keyword evidence="2" id="KW-1185">Reference proteome</keyword>
<evidence type="ECO:0000313" key="1">
    <source>
        <dbReference type="EMBL" id="KAF0723382.1"/>
    </source>
</evidence>
<organism evidence="1 2">
    <name type="scientific">Aphanomyces euteiches</name>
    <dbReference type="NCBI Taxonomy" id="100861"/>
    <lineage>
        <taxon>Eukaryota</taxon>
        <taxon>Sar</taxon>
        <taxon>Stramenopiles</taxon>
        <taxon>Oomycota</taxon>
        <taxon>Saprolegniomycetes</taxon>
        <taxon>Saprolegniales</taxon>
        <taxon>Verrucalvaceae</taxon>
        <taxon>Aphanomyces</taxon>
    </lineage>
</organism>
<protein>
    <recommendedName>
        <fullName evidence="3">Ankyrin repeat-containing domain</fullName>
    </recommendedName>
</protein>
<proteinExistence type="predicted"/>
<dbReference type="Pfam" id="PF12796">
    <property type="entry name" value="Ank_2"/>
    <property type="match status" value="1"/>
</dbReference>
<sequence>MKKLNTSKQVLANAATAVLTNPALWPCLAAFQCGLPRHFYPIVHAIRQLGRHQYVPHRFAAAEHFQTHSSCAYSTWFALYGLAAVARLHAECGDATIVFAAFIGHLPSLDYILSSCLELPNAMMELVWNYAARNGHLHLIEYLHQHRFQGCSAHVMDTAAANGHLDTVMFLHEFRGEGCTKDAMDAASLQGFLDIVQFLHLHRHEGCTKVAMTWAARLDKLQVVRFLSENRTEGCTKKALDWAAKRGHLSVVQYLHANRHEGCPDSAILEAAKEGHVDIVQYFGLHAGDAWLRRAMQRAVGSGQLSLVQMLVEQACCNVGIVHMGLNAAVDHGYQEIVHYLALWLSQVDGMTM</sequence>